<dbReference type="Pfam" id="PF00355">
    <property type="entry name" value="Rieske"/>
    <property type="match status" value="1"/>
</dbReference>
<dbReference type="Gene3D" id="3.30.9.10">
    <property type="entry name" value="D-Amino Acid Oxidase, subunit A, domain 2"/>
    <property type="match status" value="1"/>
</dbReference>
<dbReference type="FunFam" id="2.102.10.10:FF:000014">
    <property type="entry name" value="Oxidoreductase, FAD dependent"/>
    <property type="match status" value="1"/>
</dbReference>
<dbReference type="Pfam" id="PF01266">
    <property type="entry name" value="DAO"/>
    <property type="match status" value="1"/>
</dbReference>
<evidence type="ECO:0000313" key="7">
    <source>
        <dbReference type="EMBL" id="RJG18876.1"/>
    </source>
</evidence>
<reference evidence="7 8" key="1">
    <citation type="submission" date="2018-09" db="EMBL/GenBank/DDBJ databases">
        <title>Paenibacillus SK2017-BO5.</title>
        <authorList>
            <person name="Piskunova J.V."/>
            <person name="Dubiley S.A."/>
            <person name="Severinov K.V."/>
        </authorList>
    </citation>
    <scope>NUCLEOTIDE SEQUENCE [LARGE SCALE GENOMIC DNA]</scope>
    <source>
        <strain evidence="7 8">BO5</strain>
    </source>
</reference>
<dbReference type="GO" id="GO:0004497">
    <property type="term" value="F:monooxygenase activity"/>
    <property type="evidence" value="ECO:0007669"/>
    <property type="project" value="UniProtKB-ARBA"/>
</dbReference>
<dbReference type="PROSITE" id="PS51296">
    <property type="entry name" value="RIESKE"/>
    <property type="match status" value="1"/>
</dbReference>
<dbReference type="PANTHER" id="PTHR13847:SF274">
    <property type="entry name" value="RIESKE 2FE-2S IRON-SULFUR PROTEIN YHFW-RELATED"/>
    <property type="match status" value="1"/>
</dbReference>
<keyword evidence="1" id="KW-0001">2Fe-2S</keyword>
<dbReference type="SUPFAM" id="SSF51905">
    <property type="entry name" value="FAD/NAD(P)-binding domain"/>
    <property type="match status" value="1"/>
</dbReference>
<dbReference type="AlphaFoldDB" id="A0A3A3GAX9"/>
<dbReference type="InterPro" id="IPR036188">
    <property type="entry name" value="FAD/NAD-bd_sf"/>
</dbReference>
<dbReference type="RefSeq" id="WP_119796368.1">
    <property type="nucleotide sequence ID" value="NZ_QYZD01000043.1"/>
</dbReference>
<dbReference type="GO" id="GO:0051537">
    <property type="term" value="F:2 iron, 2 sulfur cluster binding"/>
    <property type="evidence" value="ECO:0007669"/>
    <property type="project" value="UniProtKB-KW"/>
</dbReference>
<evidence type="ECO:0000256" key="5">
    <source>
        <dbReference type="ARBA" id="ARBA00023157"/>
    </source>
</evidence>
<keyword evidence="5" id="KW-1015">Disulfide bond</keyword>
<comment type="caution">
    <text evidence="7">The sequence shown here is derived from an EMBL/GenBank/DDBJ whole genome shotgun (WGS) entry which is preliminary data.</text>
</comment>
<evidence type="ECO:0000313" key="8">
    <source>
        <dbReference type="Proteomes" id="UP000266177"/>
    </source>
</evidence>
<dbReference type="Proteomes" id="UP000266177">
    <property type="component" value="Unassembled WGS sequence"/>
</dbReference>
<sequence>MTENRPIHEELPVLPQSYWRDTCSLPAFPKLEEPSVQADVAIIGGGITGITAAYLLASEGYRTVLLEAGRLFNGTTGHTTAKITAQHDLIYHDLIGTFGLEKAKLYYQANTEAAQFIKRHVEKHRIMCEYREQDAYIYTETEDSVRRIADEMTAYHKLGIPGEWVDDCPLPLPIKGAIVMKGQAQFHPLQYVKALTEQYLQAGGTIYENTMAQTVEEGAAPTVITKDGCRVTAKHVISCTHFPFFDGKGYYFTRLHAERSYVLGIPIGDEAYLEGMYLSADHPKRSVRTATSRNGEPLLLVGGESHKTGQGICTMKHYEALQAFAERLIQVPHTAYRWSAQDLDTLDKVPYIGPVSSGIGNVLVATGFRKWGMTNSAAAGLLLRDIVQGKDSPYRELYTPSRFQVTPDVKNFVVHNADVAKHLVSGKLESVQRTPEDLAAGEGAVVTVDGRRAGAFRDEDGTLHIVDTTCTHMGCELEWNSGERSWDCPCHGSRFSIIGKVLEGPAKKPLKRLDTEA</sequence>
<dbReference type="OrthoDB" id="9767869at2"/>
<dbReference type="PRINTS" id="PR00162">
    <property type="entry name" value="RIESKE"/>
</dbReference>
<protein>
    <submittedName>
        <fullName evidence="7">FAD-dependent oxidoreductase</fullName>
    </submittedName>
</protein>
<dbReference type="InterPro" id="IPR017941">
    <property type="entry name" value="Rieske_2Fe-2S"/>
</dbReference>
<name>A0A3A3GAX9_PANTH</name>
<dbReference type="Gene3D" id="2.102.10.10">
    <property type="entry name" value="Rieske [2Fe-2S] iron-sulphur domain"/>
    <property type="match status" value="1"/>
</dbReference>
<evidence type="ECO:0000256" key="2">
    <source>
        <dbReference type="ARBA" id="ARBA00022723"/>
    </source>
</evidence>
<feature type="domain" description="Rieske" evidence="6">
    <location>
        <begin position="430"/>
        <end position="517"/>
    </location>
</feature>
<dbReference type="CDD" id="cd03477">
    <property type="entry name" value="Rieske_YhfW_C"/>
    <property type="match status" value="1"/>
</dbReference>
<dbReference type="InterPro" id="IPR005805">
    <property type="entry name" value="Rieske_Fe-S_prot_C"/>
</dbReference>
<dbReference type="GO" id="GO:0016705">
    <property type="term" value="F:oxidoreductase activity, acting on paired donors, with incorporation or reduction of molecular oxygen"/>
    <property type="evidence" value="ECO:0007669"/>
    <property type="project" value="UniProtKB-ARBA"/>
</dbReference>
<proteinExistence type="predicted"/>
<dbReference type="GO" id="GO:0016020">
    <property type="term" value="C:membrane"/>
    <property type="evidence" value="ECO:0007669"/>
    <property type="project" value="InterPro"/>
</dbReference>
<dbReference type="InterPro" id="IPR006076">
    <property type="entry name" value="FAD-dep_OxRdtase"/>
</dbReference>
<dbReference type="GO" id="GO:0046872">
    <property type="term" value="F:metal ion binding"/>
    <property type="evidence" value="ECO:0007669"/>
    <property type="project" value="UniProtKB-KW"/>
</dbReference>
<dbReference type="EMBL" id="QYZD01000043">
    <property type="protein sequence ID" value="RJG18876.1"/>
    <property type="molecule type" value="Genomic_DNA"/>
</dbReference>
<evidence type="ECO:0000256" key="3">
    <source>
        <dbReference type="ARBA" id="ARBA00023004"/>
    </source>
</evidence>
<dbReference type="InterPro" id="IPR038010">
    <property type="entry name" value="YhfW_C"/>
</dbReference>
<keyword evidence="2" id="KW-0479">Metal-binding</keyword>
<evidence type="ECO:0000259" key="6">
    <source>
        <dbReference type="PROSITE" id="PS51296"/>
    </source>
</evidence>
<dbReference type="SUPFAM" id="SSF50022">
    <property type="entry name" value="ISP domain"/>
    <property type="match status" value="1"/>
</dbReference>
<evidence type="ECO:0000256" key="1">
    <source>
        <dbReference type="ARBA" id="ARBA00022714"/>
    </source>
</evidence>
<evidence type="ECO:0000256" key="4">
    <source>
        <dbReference type="ARBA" id="ARBA00023014"/>
    </source>
</evidence>
<keyword evidence="3" id="KW-0408">Iron</keyword>
<dbReference type="GO" id="GO:0005737">
    <property type="term" value="C:cytoplasm"/>
    <property type="evidence" value="ECO:0007669"/>
    <property type="project" value="TreeGrafter"/>
</dbReference>
<dbReference type="InterPro" id="IPR036922">
    <property type="entry name" value="Rieske_2Fe-2S_sf"/>
</dbReference>
<organism evidence="7 8">
    <name type="scientific">Paenibacillus thiaminolyticus</name>
    <name type="common">Bacillus thiaminolyticus</name>
    <dbReference type="NCBI Taxonomy" id="49283"/>
    <lineage>
        <taxon>Bacteria</taxon>
        <taxon>Bacillati</taxon>
        <taxon>Bacillota</taxon>
        <taxon>Bacilli</taxon>
        <taxon>Bacillales</taxon>
        <taxon>Paenibacillaceae</taxon>
        <taxon>Paenibacillus</taxon>
    </lineage>
</organism>
<dbReference type="Gene3D" id="3.50.50.60">
    <property type="entry name" value="FAD/NAD(P)-binding domain"/>
    <property type="match status" value="1"/>
</dbReference>
<dbReference type="PANTHER" id="PTHR13847">
    <property type="entry name" value="SARCOSINE DEHYDROGENASE-RELATED"/>
    <property type="match status" value="1"/>
</dbReference>
<keyword evidence="4" id="KW-0411">Iron-sulfur</keyword>
<gene>
    <name evidence="7" type="ORF">DQX05_26870</name>
</gene>
<accession>A0A3A3GAX9</accession>